<comment type="caution">
    <text evidence="3">The sequence shown here is derived from an EMBL/GenBank/DDBJ whole genome shotgun (WGS) entry which is preliminary data.</text>
</comment>
<comment type="function">
    <text evidence="2">Removes the formyl group from the N-terminal Met of newly synthesized proteins. Requires at least a dipeptide for an efficient rate of reaction. N-terminal L-methionine is a prerequisite for activity but the enzyme has broad specificity at other positions.</text>
</comment>
<dbReference type="NCBIfam" id="TIGR00079">
    <property type="entry name" value="pept_deformyl"/>
    <property type="match status" value="1"/>
</dbReference>
<reference evidence="4" key="1">
    <citation type="journal article" date="2017" name="Proc. Natl. Acad. Sci. U.S.A.">
        <title>Simulation of Deepwater Horizon oil plume reveals substrate specialization within a complex community of hydrocarbon-degraders.</title>
        <authorList>
            <person name="Hu P."/>
            <person name="Dubinsky E.A."/>
            <person name="Probst A.J."/>
            <person name="Wang J."/>
            <person name="Sieber C.M.K."/>
            <person name="Tom L.M."/>
            <person name="Gardinali P."/>
            <person name="Banfield J.F."/>
            <person name="Atlas R.M."/>
            <person name="Andersen G.L."/>
        </authorList>
    </citation>
    <scope>NUCLEOTIDE SEQUENCE [LARGE SCALE GENOMIC DNA]</scope>
</reference>
<dbReference type="Pfam" id="PF01327">
    <property type="entry name" value="Pep_deformylase"/>
    <property type="match status" value="1"/>
</dbReference>
<dbReference type="CDD" id="cd00487">
    <property type="entry name" value="Pep_deformylase"/>
    <property type="match status" value="1"/>
</dbReference>
<protein>
    <recommendedName>
        <fullName evidence="2">Peptide deformylase</fullName>
        <shortName evidence="2">PDF</shortName>
        <ecNumber evidence="2">3.5.1.88</ecNumber>
    </recommendedName>
    <alternativeName>
        <fullName evidence="2">Polypeptide deformylase</fullName>
    </alternativeName>
</protein>
<dbReference type="GO" id="GO:0042586">
    <property type="term" value="F:peptide deformylase activity"/>
    <property type="evidence" value="ECO:0007669"/>
    <property type="project" value="UniProtKB-UniRule"/>
</dbReference>
<dbReference type="Proteomes" id="UP000196531">
    <property type="component" value="Unassembled WGS sequence"/>
</dbReference>
<evidence type="ECO:0000256" key="1">
    <source>
        <dbReference type="ARBA" id="ARBA00010759"/>
    </source>
</evidence>
<comment type="similarity">
    <text evidence="1 2">Belongs to the polypeptide deformylase family.</text>
</comment>
<sequence length="198" mass="22878">MENSNFLENYKLEGNLLEILTYPAPVLKKVAEPVTEFNDDLRALCKDMFYTMYDAPGIGLAAPQVGKSIRLFVMDIDFDREEITKADDSVEYELSNFNPMVFINPEISNKEGEVLYEEGCLSVPGIFEEVKRFETITITYQDMYGEKHTIEADELLSICLQHENDHLDGIVFLERLSMLKQNLLKKKFLKKKKKNKGF</sequence>
<keyword evidence="2" id="KW-0648">Protein biosynthesis</keyword>
<dbReference type="PIRSF" id="PIRSF004749">
    <property type="entry name" value="Pep_def"/>
    <property type="match status" value="1"/>
</dbReference>
<proteinExistence type="inferred from homology"/>
<comment type="catalytic activity">
    <reaction evidence="2">
        <text>N-terminal N-formyl-L-methionyl-[peptide] + H2O = N-terminal L-methionyl-[peptide] + formate</text>
        <dbReference type="Rhea" id="RHEA:24420"/>
        <dbReference type="Rhea" id="RHEA-COMP:10639"/>
        <dbReference type="Rhea" id="RHEA-COMP:10640"/>
        <dbReference type="ChEBI" id="CHEBI:15377"/>
        <dbReference type="ChEBI" id="CHEBI:15740"/>
        <dbReference type="ChEBI" id="CHEBI:49298"/>
        <dbReference type="ChEBI" id="CHEBI:64731"/>
        <dbReference type="EC" id="3.5.1.88"/>
    </reaction>
</comment>
<dbReference type="SUPFAM" id="SSF56420">
    <property type="entry name" value="Peptide deformylase"/>
    <property type="match status" value="1"/>
</dbReference>
<dbReference type="AlphaFoldDB" id="A0A1Y5F1A5"/>
<gene>
    <name evidence="2" type="primary">def</name>
    <name evidence="3" type="ORF">A9Q84_20605</name>
</gene>
<dbReference type="NCBIfam" id="NF001159">
    <property type="entry name" value="PRK00150.1-3"/>
    <property type="match status" value="1"/>
</dbReference>
<dbReference type="Gene3D" id="3.90.45.10">
    <property type="entry name" value="Peptide deformylase"/>
    <property type="match status" value="1"/>
</dbReference>
<feature type="active site" evidence="2">
    <location>
        <position position="163"/>
    </location>
</feature>
<dbReference type="EMBL" id="MAAO01000016">
    <property type="protein sequence ID" value="OUR92914.1"/>
    <property type="molecule type" value="Genomic_DNA"/>
</dbReference>
<evidence type="ECO:0000256" key="2">
    <source>
        <dbReference type="HAMAP-Rule" id="MF_00163"/>
    </source>
</evidence>
<dbReference type="HAMAP" id="MF_00163">
    <property type="entry name" value="Pep_deformylase"/>
    <property type="match status" value="1"/>
</dbReference>
<dbReference type="PRINTS" id="PR01576">
    <property type="entry name" value="PDEFORMYLASE"/>
</dbReference>
<keyword evidence="2" id="KW-0378">Hydrolase</keyword>
<feature type="binding site" evidence="2">
    <location>
        <position position="166"/>
    </location>
    <ligand>
        <name>Fe cation</name>
        <dbReference type="ChEBI" id="CHEBI:24875"/>
    </ligand>
</feature>
<dbReference type="PANTHER" id="PTHR10458">
    <property type="entry name" value="PEPTIDE DEFORMYLASE"/>
    <property type="match status" value="1"/>
</dbReference>
<evidence type="ECO:0000313" key="4">
    <source>
        <dbReference type="Proteomes" id="UP000196531"/>
    </source>
</evidence>
<evidence type="ECO:0000313" key="3">
    <source>
        <dbReference type="EMBL" id="OUR92914.1"/>
    </source>
</evidence>
<dbReference type="InterPro" id="IPR036821">
    <property type="entry name" value="Peptide_deformylase_sf"/>
</dbReference>
<accession>A0A1Y5F1A5</accession>
<dbReference type="GO" id="GO:0046872">
    <property type="term" value="F:metal ion binding"/>
    <property type="evidence" value="ECO:0007669"/>
    <property type="project" value="UniProtKB-KW"/>
</dbReference>
<feature type="binding site" evidence="2">
    <location>
        <position position="162"/>
    </location>
    <ligand>
        <name>Fe cation</name>
        <dbReference type="ChEBI" id="CHEBI:24875"/>
    </ligand>
</feature>
<name>A0A1Y5F1A5_9BACT</name>
<dbReference type="GO" id="GO:0006412">
    <property type="term" value="P:translation"/>
    <property type="evidence" value="ECO:0007669"/>
    <property type="project" value="UniProtKB-UniRule"/>
</dbReference>
<keyword evidence="2" id="KW-0479">Metal-binding</keyword>
<dbReference type="InterPro" id="IPR023635">
    <property type="entry name" value="Peptide_deformylase"/>
</dbReference>
<dbReference type="PANTHER" id="PTHR10458:SF22">
    <property type="entry name" value="PEPTIDE DEFORMYLASE"/>
    <property type="match status" value="1"/>
</dbReference>
<feature type="binding site" evidence="2">
    <location>
        <position position="120"/>
    </location>
    <ligand>
        <name>Fe cation</name>
        <dbReference type="ChEBI" id="CHEBI:24875"/>
    </ligand>
</feature>
<organism evidence="3 4">
    <name type="scientific">Halobacteriovorax marinus</name>
    <dbReference type="NCBI Taxonomy" id="97084"/>
    <lineage>
        <taxon>Bacteria</taxon>
        <taxon>Pseudomonadati</taxon>
        <taxon>Bdellovibrionota</taxon>
        <taxon>Bacteriovoracia</taxon>
        <taxon>Bacteriovoracales</taxon>
        <taxon>Halobacteriovoraceae</taxon>
        <taxon>Halobacteriovorax</taxon>
    </lineage>
</organism>
<keyword evidence="2" id="KW-0408">Iron</keyword>
<comment type="cofactor">
    <cofactor evidence="2">
        <name>Fe(2+)</name>
        <dbReference type="ChEBI" id="CHEBI:29033"/>
    </cofactor>
    <text evidence="2">Binds 1 Fe(2+) ion.</text>
</comment>
<dbReference type="EC" id="3.5.1.88" evidence="2"/>